<feature type="domain" description="Fibronectin type III-like" evidence="15">
    <location>
        <begin position="702"/>
        <end position="773"/>
    </location>
</feature>
<evidence type="ECO:0000256" key="6">
    <source>
        <dbReference type="ARBA" id="ARBA00022729"/>
    </source>
</evidence>
<feature type="chain" id="PRO_5015651951" description="Probable beta-glucosidase G" evidence="14">
    <location>
        <begin position="19"/>
        <end position="830"/>
    </location>
</feature>
<evidence type="ECO:0000256" key="5">
    <source>
        <dbReference type="ARBA" id="ARBA00022525"/>
    </source>
</evidence>
<name>A0A2S5B5D6_9BASI</name>
<keyword evidence="8" id="KW-0326">Glycosidase</keyword>
<dbReference type="SUPFAM" id="SSF51445">
    <property type="entry name" value="(Trans)glycosidases"/>
    <property type="match status" value="1"/>
</dbReference>
<dbReference type="GO" id="GO:0005576">
    <property type="term" value="C:extracellular region"/>
    <property type="evidence" value="ECO:0007669"/>
    <property type="project" value="UniProtKB-SubCell"/>
</dbReference>
<dbReference type="PRINTS" id="PR00133">
    <property type="entry name" value="GLHYDRLASE3"/>
</dbReference>
<dbReference type="Proteomes" id="UP000237144">
    <property type="component" value="Unassembled WGS sequence"/>
</dbReference>
<dbReference type="InterPro" id="IPR036962">
    <property type="entry name" value="Glyco_hydro_3_N_sf"/>
</dbReference>
<dbReference type="InterPro" id="IPR026891">
    <property type="entry name" value="Fn3-like"/>
</dbReference>
<dbReference type="Gene3D" id="3.20.20.300">
    <property type="entry name" value="Glycoside hydrolase, family 3, N-terminal domain"/>
    <property type="match status" value="1"/>
</dbReference>
<keyword evidence="7" id="KW-0378">Hydrolase</keyword>
<dbReference type="PANTHER" id="PTHR42715:SF12">
    <property type="entry name" value="BETA-GLUCOSIDASE G-RELATED"/>
    <property type="match status" value="1"/>
</dbReference>
<keyword evidence="17" id="KW-1185">Reference proteome</keyword>
<dbReference type="Pfam" id="PF01915">
    <property type="entry name" value="Glyco_hydro_3_C"/>
    <property type="match status" value="1"/>
</dbReference>
<dbReference type="InterPro" id="IPR013783">
    <property type="entry name" value="Ig-like_fold"/>
</dbReference>
<accession>A0A2S5B5D6</accession>
<evidence type="ECO:0000256" key="2">
    <source>
        <dbReference type="ARBA" id="ARBA00004613"/>
    </source>
</evidence>
<evidence type="ECO:0000256" key="13">
    <source>
        <dbReference type="ARBA" id="ARBA00041808"/>
    </source>
</evidence>
<dbReference type="Gene3D" id="2.60.40.10">
    <property type="entry name" value="Immunoglobulins"/>
    <property type="match status" value="1"/>
</dbReference>
<dbReference type="InterPro" id="IPR017853">
    <property type="entry name" value="GH"/>
</dbReference>
<dbReference type="Pfam" id="PF14310">
    <property type="entry name" value="Fn3-like"/>
    <property type="match status" value="1"/>
</dbReference>
<reference evidence="16 17" key="1">
    <citation type="journal article" date="2018" name="Front. Microbiol.">
        <title>Prospects for Fungal Bioremediation of Acidic Radioactive Waste Sites: Characterization and Genome Sequence of Rhodotorula taiwanensis MD1149.</title>
        <authorList>
            <person name="Tkavc R."/>
            <person name="Matrosova V.Y."/>
            <person name="Grichenko O.E."/>
            <person name="Gostincar C."/>
            <person name="Volpe R.P."/>
            <person name="Klimenkova P."/>
            <person name="Gaidamakova E.K."/>
            <person name="Zhou C.E."/>
            <person name="Stewart B.J."/>
            <person name="Lyman M.G."/>
            <person name="Malfatti S.A."/>
            <person name="Rubinfeld B."/>
            <person name="Courtot M."/>
            <person name="Singh J."/>
            <person name="Dalgard C.L."/>
            <person name="Hamilton T."/>
            <person name="Frey K.G."/>
            <person name="Gunde-Cimerman N."/>
            <person name="Dugan L."/>
            <person name="Daly M.J."/>
        </authorList>
    </citation>
    <scope>NUCLEOTIDE SEQUENCE [LARGE SCALE GENOMIC DNA]</scope>
    <source>
        <strain evidence="16 17">MD1149</strain>
    </source>
</reference>
<dbReference type="InterPro" id="IPR050288">
    <property type="entry name" value="Cellulose_deg_GH3"/>
</dbReference>
<dbReference type="SUPFAM" id="SSF52279">
    <property type="entry name" value="Beta-D-glucan exohydrolase, C-terminal domain"/>
    <property type="match status" value="1"/>
</dbReference>
<comment type="function">
    <text evidence="9">Beta-glucosidases are one of a number of cellulolytic enzymes involved in the degradation of cellulosic biomass. Catalyzes the last step releasing glucose from the inhibitory cellobiose.</text>
</comment>
<dbReference type="InterPro" id="IPR002772">
    <property type="entry name" value="Glyco_hydro_3_C"/>
</dbReference>
<evidence type="ECO:0000256" key="1">
    <source>
        <dbReference type="ARBA" id="ARBA00000448"/>
    </source>
</evidence>
<dbReference type="AlphaFoldDB" id="A0A2S5B5D6"/>
<evidence type="ECO:0000256" key="3">
    <source>
        <dbReference type="ARBA" id="ARBA00005336"/>
    </source>
</evidence>
<organism evidence="16 17">
    <name type="scientific">Rhodotorula taiwanensis</name>
    <dbReference type="NCBI Taxonomy" id="741276"/>
    <lineage>
        <taxon>Eukaryota</taxon>
        <taxon>Fungi</taxon>
        <taxon>Dikarya</taxon>
        <taxon>Basidiomycota</taxon>
        <taxon>Pucciniomycotina</taxon>
        <taxon>Microbotryomycetes</taxon>
        <taxon>Sporidiobolales</taxon>
        <taxon>Sporidiobolaceae</taxon>
        <taxon>Rhodotorula</taxon>
    </lineage>
</organism>
<evidence type="ECO:0000256" key="14">
    <source>
        <dbReference type="SAM" id="SignalP"/>
    </source>
</evidence>
<evidence type="ECO:0000256" key="10">
    <source>
        <dbReference type="ARBA" id="ARBA00039579"/>
    </source>
</evidence>
<keyword evidence="5" id="KW-0964">Secreted</keyword>
<comment type="subcellular location">
    <subcellularLocation>
        <location evidence="2">Secreted</location>
    </subcellularLocation>
</comment>
<evidence type="ECO:0000256" key="8">
    <source>
        <dbReference type="ARBA" id="ARBA00023295"/>
    </source>
</evidence>
<dbReference type="STRING" id="741276.A0A2S5B5D6"/>
<keyword evidence="6 14" id="KW-0732">Signal</keyword>
<evidence type="ECO:0000256" key="12">
    <source>
        <dbReference type="ARBA" id="ARBA00041601"/>
    </source>
</evidence>
<gene>
    <name evidence="16" type="ORF">BMF94_4997</name>
</gene>
<protein>
    <recommendedName>
        <fullName evidence="10">Probable beta-glucosidase G</fullName>
        <ecNumber evidence="4">3.2.1.21</ecNumber>
    </recommendedName>
    <alternativeName>
        <fullName evidence="11">Beta-D-glucoside glucohydrolase G</fullName>
    </alternativeName>
    <alternativeName>
        <fullName evidence="12">Cellobiase G</fullName>
    </alternativeName>
    <alternativeName>
        <fullName evidence="13">Gentiobiase G</fullName>
    </alternativeName>
</protein>
<dbReference type="OrthoDB" id="416222at2759"/>
<proteinExistence type="inferred from homology"/>
<dbReference type="InterPro" id="IPR001764">
    <property type="entry name" value="Glyco_hydro_3_N"/>
</dbReference>
<dbReference type="InterPro" id="IPR036881">
    <property type="entry name" value="Glyco_hydro_3_C_sf"/>
</dbReference>
<feature type="signal peptide" evidence="14">
    <location>
        <begin position="1"/>
        <end position="18"/>
    </location>
</feature>
<evidence type="ECO:0000256" key="4">
    <source>
        <dbReference type="ARBA" id="ARBA00012744"/>
    </source>
</evidence>
<dbReference type="GO" id="GO:0008422">
    <property type="term" value="F:beta-glucosidase activity"/>
    <property type="evidence" value="ECO:0007669"/>
    <property type="project" value="UniProtKB-EC"/>
</dbReference>
<dbReference type="Gene3D" id="3.40.50.1700">
    <property type="entry name" value="Glycoside hydrolase family 3 C-terminal domain"/>
    <property type="match status" value="1"/>
</dbReference>
<sequence length="830" mass="88179">MLIKGGLLFALLAYEALAAPTAAATTSASTSEYPFLSADGFTSDVWVKALAKAQQVVGGLSIQEKLNFTDIRGVNPTGCAAFTYPLPAAGIKEGLCYADGPTGINSKYSTQWPNELAAAASWDRDLIYLRAAAEGAEFSRVGAAVPFSIVAGPVGRSVYDGRSWEGFGPDPFLAGEAVRATVRAFQDAGVTGLLKHFVGNEQEYLRYGSPGGYLRSNDSATIDDIIDPATLRELYTYAFAEGIREGAGGIMCSYNKLDGVYACESGNLLNDLLKTELNFHGAVVTDFGAGRTTYGTAINGTDAIGGFAYMNLWGERLAPFVQNGSVPEAVLDDKLVRILTPFYALDQESLPEVDYDRWVANKTSAIVAREVTEGAITLLKNSNETGLGLPIKGVTDVALIGSAAAPGQFGILNNLGTFWYLNSSPFTGAISDGGGSGSSPAAYVVDPLAGFVKAGLEQERPVAIDGFYSDDPSAGIVIGETGPVVPIDVKLAGAPVAFVHVSAVAEEGYDRVSLELLNNGSALINYVAARHNNTVVVVEAPGAVDMSQWYSHPNVTAILFTYFGGQEMGSAIANVAFGKVNPSGKLPFTIAKNVQDYPVNLYNGSIVVNPISNFSEGVFIDYKYFDEQGISPLYEFGYGLSYTTFSLSDASAWAKTGPCPAAVRETNEKLYIDGKLSDIGVYDYAATVQVTVANTGKVDGAEVAQLYVTYPDGIPRKMPVKSLRGFIKPYLKAGESQTVQFELRNKDLAYWSPDYSGWVVPRGKFTFHIGTSSLTDEAGGFPLVSRPLGHGSTFTPQSDPEDHAHTGPFFDPACPEVAEAVLAWAKYASS</sequence>
<evidence type="ECO:0000256" key="11">
    <source>
        <dbReference type="ARBA" id="ARBA00041276"/>
    </source>
</evidence>
<dbReference type="PANTHER" id="PTHR42715">
    <property type="entry name" value="BETA-GLUCOSIDASE"/>
    <property type="match status" value="1"/>
</dbReference>
<comment type="caution">
    <text evidence="16">The sequence shown here is derived from an EMBL/GenBank/DDBJ whole genome shotgun (WGS) entry which is preliminary data.</text>
</comment>
<evidence type="ECO:0000256" key="9">
    <source>
        <dbReference type="ARBA" id="ARBA00024983"/>
    </source>
</evidence>
<comment type="similarity">
    <text evidence="3">Belongs to the glycosyl hydrolase 3 family.</text>
</comment>
<dbReference type="EMBL" id="PJQD01000063">
    <property type="protein sequence ID" value="POY71988.1"/>
    <property type="molecule type" value="Genomic_DNA"/>
</dbReference>
<dbReference type="SMART" id="SM01217">
    <property type="entry name" value="Fn3_like"/>
    <property type="match status" value="1"/>
</dbReference>
<evidence type="ECO:0000256" key="7">
    <source>
        <dbReference type="ARBA" id="ARBA00022801"/>
    </source>
</evidence>
<dbReference type="EC" id="3.2.1.21" evidence="4"/>
<evidence type="ECO:0000313" key="17">
    <source>
        <dbReference type="Proteomes" id="UP000237144"/>
    </source>
</evidence>
<evidence type="ECO:0000313" key="16">
    <source>
        <dbReference type="EMBL" id="POY71988.1"/>
    </source>
</evidence>
<dbReference type="GO" id="GO:0009251">
    <property type="term" value="P:glucan catabolic process"/>
    <property type="evidence" value="ECO:0007669"/>
    <property type="project" value="TreeGrafter"/>
</dbReference>
<evidence type="ECO:0000259" key="15">
    <source>
        <dbReference type="SMART" id="SM01217"/>
    </source>
</evidence>
<dbReference type="Pfam" id="PF00933">
    <property type="entry name" value="Glyco_hydro_3"/>
    <property type="match status" value="1"/>
</dbReference>
<comment type="catalytic activity">
    <reaction evidence="1">
        <text>Hydrolysis of terminal, non-reducing beta-D-glucosyl residues with release of beta-D-glucose.</text>
        <dbReference type="EC" id="3.2.1.21"/>
    </reaction>
</comment>